<proteinExistence type="inferred from homology"/>
<sequence length="323" mass="37760">MDPKTLRRRNTIVEEAADSLIQTGEKIEELNKHKKKSFLQSLKDIKKDIYNSEYREFLSRDSKSWFKLSVFYSLFYGVLAGFFMLCLMVFYYTIDHKRPTYFNQESVMNFRSVNPGLGFRPHINPENDLIFLNTSNWKPTYEFLNLFLREYENAQNKSFIAAHGKSQTFDVSSIISNTPCAKSKHYGMSSGTPCVVVKLNRIYGWLPYTNNQVKTPVNLTKLKSNEKFVYVACEGEYDYDKENLGPIEYFSSYPNNEIGGINFKYFPYRNQPNYLSPLVFVHFKNATKNVQINVLCRAYAKNIDNTDRLNRRGMVKFQLNIGK</sequence>
<evidence type="ECO:0000256" key="5">
    <source>
        <dbReference type="ARBA" id="ARBA00022989"/>
    </source>
</evidence>
<dbReference type="OrthoDB" id="5912413at2759"/>
<dbReference type="GO" id="GO:1990573">
    <property type="term" value="P:potassium ion import across plasma membrane"/>
    <property type="evidence" value="ECO:0007669"/>
    <property type="project" value="TreeGrafter"/>
</dbReference>
<keyword evidence="5 7" id="KW-1133">Transmembrane helix</keyword>
<evidence type="ECO:0000256" key="7">
    <source>
        <dbReference type="SAM" id="Phobius"/>
    </source>
</evidence>
<evidence type="ECO:0000313" key="9">
    <source>
        <dbReference type="Proteomes" id="UP000663879"/>
    </source>
</evidence>
<dbReference type="Pfam" id="PF00287">
    <property type="entry name" value="Na_K-ATPase"/>
    <property type="match status" value="1"/>
</dbReference>
<dbReference type="GO" id="GO:0030007">
    <property type="term" value="P:intracellular potassium ion homeostasis"/>
    <property type="evidence" value="ECO:0007669"/>
    <property type="project" value="TreeGrafter"/>
</dbReference>
<organism evidence="8 9">
    <name type="scientific">Brachionus calyciflorus</name>
    <dbReference type="NCBI Taxonomy" id="104777"/>
    <lineage>
        <taxon>Eukaryota</taxon>
        <taxon>Metazoa</taxon>
        <taxon>Spiralia</taxon>
        <taxon>Gnathifera</taxon>
        <taxon>Rotifera</taxon>
        <taxon>Eurotatoria</taxon>
        <taxon>Monogononta</taxon>
        <taxon>Pseudotrocha</taxon>
        <taxon>Ploima</taxon>
        <taxon>Brachionidae</taxon>
        <taxon>Brachionus</taxon>
    </lineage>
</organism>
<keyword evidence="6 7" id="KW-0472">Membrane</keyword>
<evidence type="ECO:0000256" key="6">
    <source>
        <dbReference type="ARBA" id="ARBA00023136"/>
    </source>
</evidence>
<dbReference type="AlphaFoldDB" id="A0A814GK19"/>
<dbReference type="GO" id="GO:0001671">
    <property type="term" value="F:ATPase activator activity"/>
    <property type="evidence" value="ECO:0007669"/>
    <property type="project" value="TreeGrafter"/>
</dbReference>
<keyword evidence="4" id="KW-0735">Signal-anchor</keyword>
<comment type="similarity">
    <text evidence="2">Belongs to the X(+)/potassium ATPases subunit beta family.</text>
</comment>
<accession>A0A814GK19</accession>
<evidence type="ECO:0000256" key="1">
    <source>
        <dbReference type="ARBA" id="ARBA00004606"/>
    </source>
</evidence>
<dbReference type="Gene3D" id="2.60.40.1660">
    <property type="entry name" value="Na, k-atpase alpha subunit"/>
    <property type="match status" value="1"/>
</dbReference>
<protein>
    <recommendedName>
        <fullName evidence="10">Sodium/potassium-transporting ATPase subunit beta-2</fullName>
    </recommendedName>
</protein>
<dbReference type="PANTHER" id="PTHR11523:SF28">
    <property type="entry name" value="NA_K-ATPASE BETA SUBUNIT ISOFORM 4-RELATED"/>
    <property type="match status" value="1"/>
</dbReference>
<dbReference type="Proteomes" id="UP000663879">
    <property type="component" value="Unassembled WGS sequence"/>
</dbReference>
<comment type="subcellular location">
    <subcellularLocation>
        <location evidence="1">Membrane</location>
        <topology evidence="1">Single-pass type II membrane protein</topology>
    </subcellularLocation>
</comment>
<dbReference type="InterPro" id="IPR038702">
    <property type="entry name" value="Na/K_ATPase_sub_beta_sf"/>
</dbReference>
<evidence type="ECO:0000256" key="3">
    <source>
        <dbReference type="ARBA" id="ARBA00022692"/>
    </source>
</evidence>
<dbReference type="GO" id="GO:0005890">
    <property type="term" value="C:sodium:potassium-exchanging ATPase complex"/>
    <property type="evidence" value="ECO:0007669"/>
    <property type="project" value="InterPro"/>
</dbReference>
<gene>
    <name evidence="8" type="ORF">OXX778_LOCUS16238</name>
</gene>
<feature type="transmembrane region" description="Helical" evidence="7">
    <location>
        <begin position="70"/>
        <end position="94"/>
    </location>
</feature>
<evidence type="ECO:0008006" key="10">
    <source>
        <dbReference type="Google" id="ProtNLM"/>
    </source>
</evidence>
<dbReference type="GO" id="GO:0006883">
    <property type="term" value="P:intracellular sodium ion homeostasis"/>
    <property type="evidence" value="ECO:0007669"/>
    <property type="project" value="TreeGrafter"/>
</dbReference>
<keyword evidence="9" id="KW-1185">Reference proteome</keyword>
<evidence type="ECO:0000256" key="4">
    <source>
        <dbReference type="ARBA" id="ARBA00022968"/>
    </source>
</evidence>
<dbReference type="EMBL" id="CAJNOC010003780">
    <property type="protein sequence ID" value="CAF0997620.1"/>
    <property type="molecule type" value="Genomic_DNA"/>
</dbReference>
<keyword evidence="3 7" id="KW-0812">Transmembrane</keyword>
<dbReference type="InterPro" id="IPR000402">
    <property type="entry name" value="Na/K_ATPase_sub_beta"/>
</dbReference>
<evidence type="ECO:0000256" key="2">
    <source>
        <dbReference type="ARBA" id="ARBA00005876"/>
    </source>
</evidence>
<dbReference type="PANTHER" id="PTHR11523">
    <property type="entry name" value="SODIUM/POTASSIUM-DEPENDENT ATPASE BETA SUBUNIT"/>
    <property type="match status" value="1"/>
</dbReference>
<reference evidence="8" key="1">
    <citation type="submission" date="2021-02" db="EMBL/GenBank/DDBJ databases">
        <authorList>
            <person name="Nowell W R."/>
        </authorList>
    </citation>
    <scope>NUCLEOTIDE SEQUENCE</scope>
    <source>
        <strain evidence="8">Ploen Becks lab</strain>
    </source>
</reference>
<name>A0A814GK19_9BILA</name>
<comment type="caution">
    <text evidence="8">The sequence shown here is derived from an EMBL/GenBank/DDBJ whole genome shotgun (WGS) entry which is preliminary data.</text>
</comment>
<evidence type="ECO:0000313" key="8">
    <source>
        <dbReference type="EMBL" id="CAF0997620.1"/>
    </source>
</evidence>
<dbReference type="GO" id="GO:0036376">
    <property type="term" value="P:sodium ion export across plasma membrane"/>
    <property type="evidence" value="ECO:0007669"/>
    <property type="project" value="TreeGrafter"/>
</dbReference>